<dbReference type="EMBL" id="BMMP01000004">
    <property type="protein sequence ID" value="GGO46659.1"/>
    <property type="molecule type" value="Genomic_DNA"/>
</dbReference>
<name>A0ABQ2M451_9ACTN</name>
<protein>
    <submittedName>
        <fullName evidence="3">Enoyl reductase</fullName>
    </submittedName>
</protein>
<dbReference type="PANTHER" id="PTHR12286">
    <property type="entry name" value="SACCHAROPINE DEHYDROGENASE-LIKE OXIDOREDUCTASE"/>
    <property type="match status" value="1"/>
</dbReference>
<keyword evidence="1" id="KW-0812">Transmembrane</keyword>
<evidence type="ECO:0000313" key="3">
    <source>
        <dbReference type="EMBL" id="GGO46659.1"/>
    </source>
</evidence>
<sequence length="418" mass="43627">MTSTHSRVRDIDVAVYGATGFVGGLVARHLARAAPEGTRIALAGRSEDKLRAVRDGLGPRARDWPLVVADAGDRAALEELAGSAHAVATTVGPYTRYGRELVGACARAGTDYADLCGEALFIRESIDTHHATAASTGARIVHACGFDSVPSDLNVHLLHEAVRADGTGELTDTTAVLTALSGGVSGGTIDSVRQQIDTMRHDREARRLAADPYTLSPDREREPELGRQEDLLTGRASAAGVPLRGVLAPFPMAPFNTRIVRRSAALRGHAYGARFRYREAMRLGPSVLSPLVAAGTAGLVGALFAGLALRPTRPLLDRALPSPGEGPGPRTREKGHFTLDTFAGTTSGARYAARFKASGDPGYKATAVMLGEAALALVLDRAALPDSGGGVLTPATGLGDALVGRLRSAGMFLATRAY</sequence>
<dbReference type="RefSeq" id="WP_189036492.1">
    <property type="nucleotide sequence ID" value="NZ_BMMP01000004.1"/>
</dbReference>
<gene>
    <name evidence="3" type="ORF">GCM10012287_17540</name>
</gene>
<keyword evidence="1" id="KW-0472">Membrane</keyword>
<evidence type="ECO:0000259" key="2">
    <source>
        <dbReference type="Pfam" id="PF03435"/>
    </source>
</evidence>
<dbReference type="Pfam" id="PF03435">
    <property type="entry name" value="Sacchrp_dh_NADP"/>
    <property type="match status" value="1"/>
</dbReference>
<dbReference type="Gene3D" id="3.40.50.720">
    <property type="entry name" value="NAD(P)-binding Rossmann-like Domain"/>
    <property type="match status" value="1"/>
</dbReference>
<reference evidence="4" key="1">
    <citation type="journal article" date="2019" name="Int. J. Syst. Evol. Microbiol.">
        <title>The Global Catalogue of Microorganisms (GCM) 10K type strain sequencing project: providing services to taxonomists for standard genome sequencing and annotation.</title>
        <authorList>
            <consortium name="The Broad Institute Genomics Platform"/>
            <consortium name="The Broad Institute Genome Sequencing Center for Infectious Disease"/>
            <person name="Wu L."/>
            <person name="Ma J."/>
        </authorList>
    </citation>
    <scope>NUCLEOTIDE SEQUENCE [LARGE SCALE GENOMIC DNA]</scope>
    <source>
        <strain evidence="4">CGMCC 4.7178</strain>
    </source>
</reference>
<keyword evidence="1" id="KW-1133">Transmembrane helix</keyword>
<dbReference type="PANTHER" id="PTHR12286:SF5">
    <property type="entry name" value="SACCHAROPINE DEHYDROGENASE-LIKE OXIDOREDUCTASE"/>
    <property type="match status" value="1"/>
</dbReference>
<dbReference type="InterPro" id="IPR005097">
    <property type="entry name" value="Sacchrp_dh_NADP-bd"/>
</dbReference>
<dbReference type="InterPro" id="IPR036291">
    <property type="entry name" value="NAD(P)-bd_dom_sf"/>
</dbReference>
<feature type="domain" description="Saccharopine dehydrogenase NADP binding" evidence="2">
    <location>
        <begin position="13"/>
        <end position="140"/>
    </location>
</feature>
<dbReference type="InterPro" id="IPR051276">
    <property type="entry name" value="Saccharopine_DH-like_oxidrdct"/>
</dbReference>
<dbReference type="SUPFAM" id="SSF51735">
    <property type="entry name" value="NAD(P)-binding Rossmann-fold domains"/>
    <property type="match status" value="1"/>
</dbReference>
<evidence type="ECO:0000256" key="1">
    <source>
        <dbReference type="SAM" id="Phobius"/>
    </source>
</evidence>
<comment type="caution">
    <text evidence="3">The sequence shown here is derived from an EMBL/GenBank/DDBJ whole genome shotgun (WGS) entry which is preliminary data.</text>
</comment>
<accession>A0ABQ2M451</accession>
<keyword evidence="4" id="KW-1185">Reference proteome</keyword>
<proteinExistence type="predicted"/>
<evidence type="ECO:0000313" key="4">
    <source>
        <dbReference type="Proteomes" id="UP000631535"/>
    </source>
</evidence>
<dbReference type="Proteomes" id="UP000631535">
    <property type="component" value="Unassembled WGS sequence"/>
</dbReference>
<feature type="transmembrane region" description="Helical" evidence="1">
    <location>
        <begin position="287"/>
        <end position="309"/>
    </location>
</feature>
<organism evidence="3 4">
    <name type="scientific">Streptomyces daqingensis</name>
    <dbReference type="NCBI Taxonomy" id="1472640"/>
    <lineage>
        <taxon>Bacteria</taxon>
        <taxon>Bacillati</taxon>
        <taxon>Actinomycetota</taxon>
        <taxon>Actinomycetes</taxon>
        <taxon>Kitasatosporales</taxon>
        <taxon>Streptomycetaceae</taxon>
        <taxon>Streptomyces</taxon>
    </lineage>
</organism>